<keyword evidence="3" id="KW-1185">Reference proteome</keyword>
<evidence type="ECO:0000313" key="2">
    <source>
        <dbReference type="EMBL" id="RAJ27812.1"/>
    </source>
</evidence>
<accession>A0A1A7QTZ9</accession>
<organism evidence="2 3">
    <name type="scientific">Gelidibacter algens</name>
    <dbReference type="NCBI Taxonomy" id="49280"/>
    <lineage>
        <taxon>Bacteria</taxon>
        <taxon>Pseudomonadati</taxon>
        <taxon>Bacteroidota</taxon>
        <taxon>Flavobacteriia</taxon>
        <taxon>Flavobacteriales</taxon>
        <taxon>Flavobacteriaceae</taxon>
        <taxon>Gelidibacter</taxon>
    </lineage>
</organism>
<gene>
    <name evidence="2" type="ORF">LX77_00386</name>
</gene>
<dbReference type="OrthoDB" id="981524at2"/>
<feature type="transmembrane region" description="Helical" evidence="1">
    <location>
        <begin position="81"/>
        <end position="99"/>
    </location>
</feature>
<dbReference type="STRING" id="49280.A9996_17455"/>
<dbReference type="EMBL" id="QLLQ01000001">
    <property type="protein sequence ID" value="RAJ27812.1"/>
    <property type="molecule type" value="Genomic_DNA"/>
</dbReference>
<protein>
    <submittedName>
        <fullName evidence="2">Uncharacterized protein</fullName>
    </submittedName>
</protein>
<dbReference type="RefSeq" id="WP_066438229.1">
    <property type="nucleotide sequence ID" value="NZ_LZRN01000056.1"/>
</dbReference>
<comment type="caution">
    <text evidence="2">The sequence shown here is derived from an EMBL/GenBank/DDBJ whole genome shotgun (WGS) entry which is preliminary data.</text>
</comment>
<proteinExistence type="predicted"/>
<evidence type="ECO:0000256" key="1">
    <source>
        <dbReference type="SAM" id="Phobius"/>
    </source>
</evidence>
<dbReference type="AlphaFoldDB" id="A0A1A7QTZ9"/>
<name>A0A1A7QTZ9_9FLAO</name>
<keyword evidence="1" id="KW-0472">Membrane</keyword>
<keyword evidence="1" id="KW-1133">Transmembrane helix</keyword>
<keyword evidence="1" id="KW-0812">Transmembrane</keyword>
<reference evidence="2 3" key="1">
    <citation type="submission" date="2018-06" db="EMBL/GenBank/DDBJ databases">
        <title>Genomic Encyclopedia of Archaeal and Bacterial Type Strains, Phase II (KMG-II): from individual species to whole genera.</title>
        <authorList>
            <person name="Goeker M."/>
        </authorList>
    </citation>
    <scope>NUCLEOTIDE SEQUENCE [LARGE SCALE GENOMIC DNA]</scope>
    <source>
        <strain evidence="2 3">DSM 12408</strain>
    </source>
</reference>
<sequence>MKKSKLHTIKGTGFEAPDSYFDSFDERLFKKLAAQKDMAAMKNSGYKVPETYFDSFDARLQARLKNEDQPKVRTLLSWRNTVYISGVAAALVVMLTVFFQSDDILSINQIETASIESYLNGENLNAYDIASFLSADDIVLDDFVTHTFTDESLENYLLNNTSIEDLINDK</sequence>
<evidence type="ECO:0000313" key="3">
    <source>
        <dbReference type="Proteomes" id="UP000248987"/>
    </source>
</evidence>
<dbReference type="Proteomes" id="UP000248987">
    <property type="component" value="Unassembled WGS sequence"/>
</dbReference>